<keyword evidence="3" id="KW-1185">Reference proteome</keyword>
<dbReference type="SUPFAM" id="SSF55166">
    <property type="entry name" value="Hedgehog/DD-peptidase"/>
    <property type="match status" value="1"/>
</dbReference>
<comment type="caution">
    <text evidence="2">The sequence shown here is derived from an EMBL/GenBank/DDBJ whole genome shotgun (WGS) entry which is preliminary data.</text>
</comment>
<reference evidence="2 3" key="1">
    <citation type="submission" date="2020-03" db="EMBL/GenBank/DDBJ databases">
        <title>Roseomonas selenitidurans sp. nov. isolated from urban soil.</title>
        <authorList>
            <person name="Liu H."/>
        </authorList>
    </citation>
    <scope>NUCLEOTIDE SEQUENCE [LARGE SCALE GENOMIC DNA]</scope>
    <source>
        <strain evidence="2 3">BU-1</strain>
    </source>
</reference>
<proteinExistence type="predicted"/>
<evidence type="ECO:0000313" key="3">
    <source>
        <dbReference type="Proteomes" id="UP000787635"/>
    </source>
</evidence>
<protein>
    <submittedName>
        <fullName evidence="2">DUF882 domain-containing protein</fullName>
    </submittedName>
</protein>
<dbReference type="InterPro" id="IPR009045">
    <property type="entry name" value="Zn_M74/Hedgehog-like"/>
</dbReference>
<sequence>MLLTPHFRLSELLATSHKSIDNWPVTPETIQKLRYCCIYILEKVRSKFGRPVTVNSGFRSPALNAKIGGSKKSQHMQGEAVDFEVPGVANGDICRWIKANLVHDQLILEFYTQGAPSSGWVHCSVVPTGNRMQVLTAVKEKQSGKTTYLPGLHI</sequence>
<dbReference type="InterPro" id="IPR013230">
    <property type="entry name" value="Peptidase_M15A_C"/>
</dbReference>
<name>A0ABX1E0M4_9PROT</name>
<dbReference type="Pfam" id="PF08291">
    <property type="entry name" value="Peptidase_M15_3"/>
    <property type="match status" value="1"/>
</dbReference>
<gene>
    <name evidence="2" type="ORF">HEQ75_07460</name>
</gene>
<organism evidence="2 3">
    <name type="scientific">Falsiroseomonas selenitidurans</name>
    <dbReference type="NCBI Taxonomy" id="2716335"/>
    <lineage>
        <taxon>Bacteria</taxon>
        <taxon>Pseudomonadati</taxon>
        <taxon>Pseudomonadota</taxon>
        <taxon>Alphaproteobacteria</taxon>
        <taxon>Acetobacterales</taxon>
        <taxon>Roseomonadaceae</taxon>
        <taxon>Falsiroseomonas</taxon>
    </lineage>
</organism>
<dbReference type="EMBL" id="JAAVNE010000008">
    <property type="protein sequence ID" value="NKC30695.1"/>
    <property type="molecule type" value="Genomic_DNA"/>
</dbReference>
<dbReference type="Gene3D" id="3.30.1380.10">
    <property type="match status" value="1"/>
</dbReference>
<evidence type="ECO:0000259" key="1">
    <source>
        <dbReference type="Pfam" id="PF08291"/>
    </source>
</evidence>
<accession>A0ABX1E0M4</accession>
<evidence type="ECO:0000313" key="2">
    <source>
        <dbReference type="EMBL" id="NKC30695.1"/>
    </source>
</evidence>
<feature type="domain" description="Peptidase M15A C-terminal" evidence="1">
    <location>
        <begin position="6"/>
        <end position="110"/>
    </location>
</feature>
<dbReference type="Proteomes" id="UP000787635">
    <property type="component" value="Unassembled WGS sequence"/>
</dbReference>